<feature type="domain" description="Deacetylase sirtuin-type" evidence="5">
    <location>
        <begin position="1"/>
        <end position="260"/>
    </location>
</feature>
<dbReference type="EC" id="2.3.1.286" evidence="1"/>
<feature type="binding site" evidence="4">
    <location>
        <position position="160"/>
    </location>
    <ligand>
        <name>Zn(2+)</name>
        <dbReference type="ChEBI" id="CHEBI:29105"/>
    </ligand>
</feature>
<dbReference type="Pfam" id="PF02146">
    <property type="entry name" value="SIR2"/>
    <property type="match status" value="1"/>
</dbReference>
<keyword evidence="4" id="KW-0479">Metal-binding</keyword>
<evidence type="ECO:0000313" key="6">
    <source>
        <dbReference type="EMBL" id="TWP46752.1"/>
    </source>
</evidence>
<dbReference type="EMBL" id="VOBR01000030">
    <property type="protein sequence ID" value="TWP46752.1"/>
    <property type="molecule type" value="Genomic_DNA"/>
</dbReference>
<sequence length="272" mass="28825">MVSEACEVARTLVASAHRITVLTGAGVSTDSGIPDFRGHRGGTEVWTNDADTGPEFGLQAYLADPEVRRLAWQTRLHHPMWTARPNAAHKALVELERSGRLRTVVTQNIDGLHQRAGSDPHRVLELHGTLLTTICLQCGTTGPMKDALRRVAEGESEPDCPRCGGILKSATVSFGQPLDAEVLRKARTAAIDCDVLLVAGTSLLVQPAAGLVGLAAKAGASVIICNADPTPYDAVAEVVLHEPVGDVLPDLAAVPPSGRGTFRSWGDPSTWR</sequence>
<keyword evidence="2" id="KW-0808">Transferase</keyword>
<evidence type="ECO:0000256" key="3">
    <source>
        <dbReference type="ARBA" id="ARBA00023027"/>
    </source>
</evidence>
<dbReference type="Proteomes" id="UP000316639">
    <property type="component" value="Unassembled WGS sequence"/>
</dbReference>
<dbReference type="CDD" id="cd01407">
    <property type="entry name" value="SIR2-fam"/>
    <property type="match status" value="1"/>
</dbReference>
<evidence type="ECO:0000313" key="7">
    <source>
        <dbReference type="Proteomes" id="UP000316639"/>
    </source>
</evidence>
<dbReference type="InterPro" id="IPR029035">
    <property type="entry name" value="DHS-like_NAD/FAD-binding_dom"/>
</dbReference>
<feature type="active site" description="Proton acceptor" evidence="4">
    <location>
        <position position="127"/>
    </location>
</feature>
<keyword evidence="7" id="KW-1185">Reference proteome</keyword>
<proteinExistence type="predicted"/>
<dbReference type="Gene3D" id="3.40.50.1220">
    <property type="entry name" value="TPP-binding domain"/>
    <property type="match status" value="1"/>
</dbReference>
<dbReference type="OrthoDB" id="9800582at2"/>
<evidence type="ECO:0000259" key="5">
    <source>
        <dbReference type="PROSITE" id="PS50305"/>
    </source>
</evidence>
<dbReference type="AlphaFoldDB" id="A0A563EJ93"/>
<comment type="caution">
    <text evidence="6">The sequence shown here is derived from an EMBL/GenBank/DDBJ whole genome shotgun (WGS) entry which is preliminary data.</text>
</comment>
<dbReference type="PROSITE" id="PS50305">
    <property type="entry name" value="SIRTUIN"/>
    <property type="match status" value="1"/>
</dbReference>
<dbReference type="InterPro" id="IPR050134">
    <property type="entry name" value="NAD-dep_sirtuin_deacylases"/>
</dbReference>
<dbReference type="Gene3D" id="3.30.1600.10">
    <property type="entry name" value="SIR2/SIRT2 'Small Domain"/>
    <property type="match status" value="1"/>
</dbReference>
<reference evidence="6 7" key="1">
    <citation type="submission" date="2019-07" db="EMBL/GenBank/DDBJ databases">
        <title>Lentzea xizangensis sp. nov., isolated from Qinghai-Tibetan Plateau Soils.</title>
        <authorList>
            <person name="Huang J."/>
        </authorList>
    </citation>
    <scope>NUCLEOTIDE SEQUENCE [LARGE SCALE GENOMIC DNA]</scope>
    <source>
        <strain evidence="6 7">FXJ1.1311</strain>
    </source>
</reference>
<dbReference type="SUPFAM" id="SSF52467">
    <property type="entry name" value="DHS-like NAD/FAD-binding domain"/>
    <property type="match status" value="1"/>
</dbReference>
<dbReference type="PANTHER" id="PTHR11085:SF4">
    <property type="entry name" value="NAD-DEPENDENT PROTEIN DEACYLASE"/>
    <property type="match status" value="1"/>
</dbReference>
<feature type="binding site" evidence="4">
    <location>
        <position position="138"/>
    </location>
    <ligand>
        <name>Zn(2+)</name>
        <dbReference type="ChEBI" id="CHEBI:29105"/>
    </ligand>
</feature>
<dbReference type="InterPro" id="IPR003000">
    <property type="entry name" value="Sirtuin"/>
</dbReference>
<keyword evidence="3" id="KW-0520">NAD</keyword>
<name>A0A563EJ93_9PSEU</name>
<dbReference type="GO" id="GO:0017136">
    <property type="term" value="F:histone deacetylase activity, NAD-dependent"/>
    <property type="evidence" value="ECO:0007669"/>
    <property type="project" value="TreeGrafter"/>
</dbReference>
<protein>
    <recommendedName>
        <fullName evidence="1">protein acetyllysine N-acetyltransferase</fullName>
        <ecNumber evidence="1">2.3.1.286</ecNumber>
    </recommendedName>
</protein>
<evidence type="ECO:0000256" key="1">
    <source>
        <dbReference type="ARBA" id="ARBA00012928"/>
    </source>
</evidence>
<dbReference type="InterPro" id="IPR026590">
    <property type="entry name" value="Ssirtuin_cat_dom"/>
</dbReference>
<evidence type="ECO:0000256" key="2">
    <source>
        <dbReference type="ARBA" id="ARBA00022679"/>
    </source>
</evidence>
<keyword evidence="4" id="KW-0862">Zinc</keyword>
<dbReference type="GO" id="GO:0046872">
    <property type="term" value="F:metal ion binding"/>
    <property type="evidence" value="ECO:0007669"/>
    <property type="project" value="UniProtKB-KW"/>
</dbReference>
<dbReference type="PANTHER" id="PTHR11085">
    <property type="entry name" value="NAD-DEPENDENT PROTEIN DEACYLASE SIRTUIN-5, MITOCHONDRIAL-RELATED"/>
    <property type="match status" value="1"/>
</dbReference>
<dbReference type="InterPro" id="IPR026591">
    <property type="entry name" value="Sirtuin_cat_small_dom_sf"/>
</dbReference>
<evidence type="ECO:0000256" key="4">
    <source>
        <dbReference type="PROSITE-ProRule" id="PRU00236"/>
    </source>
</evidence>
<dbReference type="RefSeq" id="WP_146358487.1">
    <property type="nucleotide sequence ID" value="NZ_VOBR01000030.1"/>
</dbReference>
<feature type="binding site" evidence="4">
    <location>
        <position position="163"/>
    </location>
    <ligand>
        <name>Zn(2+)</name>
        <dbReference type="ChEBI" id="CHEBI:29105"/>
    </ligand>
</feature>
<accession>A0A563EJ93</accession>
<organism evidence="6 7">
    <name type="scientific">Lentzea tibetensis</name>
    <dbReference type="NCBI Taxonomy" id="2591470"/>
    <lineage>
        <taxon>Bacteria</taxon>
        <taxon>Bacillati</taxon>
        <taxon>Actinomycetota</taxon>
        <taxon>Actinomycetes</taxon>
        <taxon>Pseudonocardiales</taxon>
        <taxon>Pseudonocardiaceae</taxon>
        <taxon>Lentzea</taxon>
    </lineage>
</organism>
<feature type="binding site" evidence="4">
    <location>
        <position position="135"/>
    </location>
    <ligand>
        <name>Zn(2+)</name>
        <dbReference type="ChEBI" id="CHEBI:29105"/>
    </ligand>
</feature>
<dbReference type="GO" id="GO:0070403">
    <property type="term" value="F:NAD+ binding"/>
    <property type="evidence" value="ECO:0007669"/>
    <property type="project" value="InterPro"/>
</dbReference>
<gene>
    <name evidence="6" type="ORF">FKR81_34775</name>
</gene>